<evidence type="ECO:0000256" key="5">
    <source>
        <dbReference type="SAM" id="MobiDB-lite"/>
    </source>
</evidence>
<dbReference type="AlphaFoldDB" id="A0A5B8M8U3"/>
<feature type="region of interest" description="Disordered" evidence="5">
    <location>
        <begin position="1"/>
        <end position="46"/>
    </location>
</feature>
<dbReference type="Gene3D" id="3.40.50.300">
    <property type="entry name" value="P-loop containing nucleotide triphosphate hydrolases"/>
    <property type="match status" value="1"/>
</dbReference>
<dbReference type="GO" id="GO:0016887">
    <property type="term" value="F:ATP hydrolysis activity"/>
    <property type="evidence" value="ECO:0007669"/>
    <property type="project" value="InterPro"/>
</dbReference>
<evidence type="ECO:0000256" key="3">
    <source>
        <dbReference type="ARBA" id="ARBA00022741"/>
    </source>
</evidence>
<keyword evidence="4 7" id="KW-0067">ATP-binding</keyword>
<protein>
    <submittedName>
        <fullName evidence="7">ABC transporter ATP-binding protein</fullName>
    </submittedName>
</protein>
<evidence type="ECO:0000313" key="8">
    <source>
        <dbReference type="Proteomes" id="UP000320216"/>
    </source>
</evidence>
<dbReference type="InterPro" id="IPR003439">
    <property type="entry name" value="ABC_transporter-like_ATP-bd"/>
</dbReference>
<dbReference type="Proteomes" id="UP000320216">
    <property type="component" value="Chromosome"/>
</dbReference>
<dbReference type="KEGG" id="huw:FPZ11_12180"/>
<name>A0A5B8M8U3_9MICO</name>
<dbReference type="Pfam" id="PF00005">
    <property type="entry name" value="ABC_tran"/>
    <property type="match status" value="1"/>
</dbReference>
<dbReference type="PANTHER" id="PTHR42734">
    <property type="entry name" value="METAL TRANSPORT SYSTEM ATP-BINDING PROTEIN TM_0124-RELATED"/>
    <property type="match status" value="1"/>
</dbReference>
<evidence type="ECO:0000256" key="4">
    <source>
        <dbReference type="ARBA" id="ARBA00022840"/>
    </source>
</evidence>
<dbReference type="OrthoDB" id="3282096at2"/>
<evidence type="ECO:0000256" key="1">
    <source>
        <dbReference type="ARBA" id="ARBA00005417"/>
    </source>
</evidence>
<feature type="compositionally biased region" description="Basic and acidic residues" evidence="5">
    <location>
        <begin position="313"/>
        <end position="336"/>
    </location>
</feature>
<reference evidence="7 8" key="1">
    <citation type="submission" date="2019-07" db="EMBL/GenBank/DDBJ databases">
        <title>Full genome sequence of Humibacter sp. WJ7-1.</title>
        <authorList>
            <person name="Im W.-T."/>
        </authorList>
    </citation>
    <scope>NUCLEOTIDE SEQUENCE [LARGE SCALE GENOMIC DNA]</scope>
    <source>
        <strain evidence="7 8">WJ7-1</strain>
    </source>
</reference>
<evidence type="ECO:0000259" key="6">
    <source>
        <dbReference type="PROSITE" id="PS50893"/>
    </source>
</evidence>
<dbReference type="EMBL" id="CP042305">
    <property type="protein sequence ID" value="QDZ16863.1"/>
    <property type="molecule type" value="Genomic_DNA"/>
</dbReference>
<keyword evidence="2" id="KW-0813">Transport</keyword>
<gene>
    <name evidence="7" type="ORF">FPZ11_12180</name>
</gene>
<dbReference type="SUPFAM" id="SSF52540">
    <property type="entry name" value="P-loop containing nucleoside triphosphate hydrolases"/>
    <property type="match status" value="1"/>
</dbReference>
<sequence>METVQADPSEAGLPEQPPRSSPVEGAHGATPPERAERVEGPRPDALDAPAASLETVLSLRDATLGFADRTLWSGLDLDVHAGEFIAVLGANGSGKTSLLKVILGQQRLQAGSVDFLGEPVTRGNRRIGYIPQQKLADEGTPLRARDLVGLGVDGHRWGVPWPSKKRRERIEDLLDAVGATPYAKVPISMLSGGEQQRLRVGQALAGDPRLLLCDEPLLSLDLTHQRGVSELIDRHRRERQLGVLFVTHDINPVLDLVDRVLYLAGGTFRIGTPDQVLRSEVLSELYGSPVDVIRTRGRIVVVGTSDAPGGHPDGPHAHHDEHHDPEHDTEAVRTVL</sequence>
<evidence type="ECO:0000313" key="7">
    <source>
        <dbReference type="EMBL" id="QDZ16863.1"/>
    </source>
</evidence>
<dbReference type="CDD" id="cd03235">
    <property type="entry name" value="ABC_Metallic_Cations"/>
    <property type="match status" value="1"/>
</dbReference>
<dbReference type="GO" id="GO:0005524">
    <property type="term" value="F:ATP binding"/>
    <property type="evidence" value="ECO:0007669"/>
    <property type="project" value="UniProtKB-KW"/>
</dbReference>
<feature type="region of interest" description="Disordered" evidence="5">
    <location>
        <begin position="305"/>
        <end position="336"/>
    </location>
</feature>
<feature type="compositionally biased region" description="Basic and acidic residues" evidence="5">
    <location>
        <begin position="33"/>
        <end position="45"/>
    </location>
</feature>
<dbReference type="InterPro" id="IPR017871">
    <property type="entry name" value="ABC_transporter-like_CS"/>
</dbReference>
<accession>A0A5B8M8U3</accession>
<comment type="similarity">
    <text evidence="1">Belongs to the ABC transporter superfamily.</text>
</comment>
<dbReference type="InterPro" id="IPR027417">
    <property type="entry name" value="P-loop_NTPase"/>
</dbReference>
<organism evidence="7 8">
    <name type="scientific">Humibacter ginsenosidimutans</name>
    <dbReference type="NCBI Taxonomy" id="2599293"/>
    <lineage>
        <taxon>Bacteria</taxon>
        <taxon>Bacillati</taxon>
        <taxon>Actinomycetota</taxon>
        <taxon>Actinomycetes</taxon>
        <taxon>Micrococcales</taxon>
        <taxon>Microbacteriaceae</taxon>
        <taxon>Humibacter</taxon>
    </lineage>
</organism>
<proteinExistence type="inferred from homology"/>
<evidence type="ECO:0000256" key="2">
    <source>
        <dbReference type="ARBA" id="ARBA00022448"/>
    </source>
</evidence>
<dbReference type="InterPro" id="IPR003593">
    <property type="entry name" value="AAA+_ATPase"/>
</dbReference>
<dbReference type="PANTHER" id="PTHR42734:SF17">
    <property type="entry name" value="METAL TRANSPORT SYSTEM ATP-BINDING PROTEIN TM_0124-RELATED"/>
    <property type="match status" value="1"/>
</dbReference>
<keyword evidence="3" id="KW-0547">Nucleotide-binding</keyword>
<keyword evidence="8" id="KW-1185">Reference proteome</keyword>
<dbReference type="InterPro" id="IPR050153">
    <property type="entry name" value="Metal_Ion_Import_ABC"/>
</dbReference>
<dbReference type="PROSITE" id="PS00211">
    <property type="entry name" value="ABC_TRANSPORTER_1"/>
    <property type="match status" value="1"/>
</dbReference>
<dbReference type="PROSITE" id="PS50893">
    <property type="entry name" value="ABC_TRANSPORTER_2"/>
    <property type="match status" value="1"/>
</dbReference>
<feature type="domain" description="ABC transporter" evidence="6">
    <location>
        <begin position="57"/>
        <end position="290"/>
    </location>
</feature>
<dbReference type="SMART" id="SM00382">
    <property type="entry name" value="AAA"/>
    <property type="match status" value="1"/>
</dbReference>